<dbReference type="PANTHER" id="PTHR43420:SF12">
    <property type="entry name" value="N-ACETYLTRANSFERASE DOMAIN-CONTAINING PROTEIN"/>
    <property type="match status" value="1"/>
</dbReference>
<evidence type="ECO:0000256" key="1">
    <source>
        <dbReference type="ARBA" id="ARBA00022679"/>
    </source>
</evidence>
<accession>A0A1I3L1E9</accession>
<dbReference type="SUPFAM" id="SSF55729">
    <property type="entry name" value="Acyl-CoA N-acyltransferases (Nat)"/>
    <property type="match status" value="1"/>
</dbReference>
<dbReference type="EMBL" id="FOQH01000009">
    <property type="protein sequence ID" value="SFI78583.1"/>
    <property type="molecule type" value="Genomic_DNA"/>
</dbReference>
<evidence type="ECO:0000313" key="5">
    <source>
        <dbReference type="Proteomes" id="UP000199377"/>
    </source>
</evidence>
<name>A0A1I3L1E9_9RHOB</name>
<dbReference type="AlphaFoldDB" id="A0A1I3L1E9"/>
<dbReference type="GO" id="GO:0016747">
    <property type="term" value="F:acyltransferase activity, transferring groups other than amino-acyl groups"/>
    <property type="evidence" value="ECO:0007669"/>
    <property type="project" value="InterPro"/>
</dbReference>
<gene>
    <name evidence="4" type="ORF">SAMN05216258_109171</name>
</gene>
<protein>
    <submittedName>
        <fullName evidence="4">Ribosomal-protein-alanine N-acetyltransferase</fullName>
    </submittedName>
</protein>
<proteinExistence type="predicted"/>
<dbReference type="Proteomes" id="UP000199377">
    <property type="component" value="Unassembled WGS sequence"/>
</dbReference>
<dbReference type="RefSeq" id="WP_177236334.1">
    <property type="nucleotide sequence ID" value="NZ_FOQH01000009.1"/>
</dbReference>
<dbReference type="Pfam" id="PF00583">
    <property type="entry name" value="Acetyltransf_1"/>
    <property type="match status" value="1"/>
</dbReference>
<keyword evidence="1 4" id="KW-0808">Transferase</keyword>
<dbReference type="InterPro" id="IPR016181">
    <property type="entry name" value="Acyl_CoA_acyltransferase"/>
</dbReference>
<dbReference type="PROSITE" id="PS51186">
    <property type="entry name" value="GNAT"/>
    <property type="match status" value="1"/>
</dbReference>
<evidence type="ECO:0000313" key="4">
    <source>
        <dbReference type="EMBL" id="SFI78583.1"/>
    </source>
</evidence>
<dbReference type="STRING" id="1114924.SAMN05216258_109171"/>
<dbReference type="InterPro" id="IPR050680">
    <property type="entry name" value="YpeA/RimI_acetyltransf"/>
</dbReference>
<dbReference type="Gene3D" id="3.40.630.30">
    <property type="match status" value="1"/>
</dbReference>
<evidence type="ECO:0000256" key="2">
    <source>
        <dbReference type="ARBA" id="ARBA00023315"/>
    </source>
</evidence>
<reference evidence="4 5" key="1">
    <citation type="submission" date="2016-10" db="EMBL/GenBank/DDBJ databases">
        <authorList>
            <person name="de Groot N.N."/>
        </authorList>
    </citation>
    <scope>NUCLEOTIDE SEQUENCE [LARGE SCALE GENOMIC DNA]</scope>
    <source>
        <strain evidence="4 5">CGMCC 1.11030</strain>
    </source>
</reference>
<organism evidence="4 5">
    <name type="scientific">Albimonas pacifica</name>
    <dbReference type="NCBI Taxonomy" id="1114924"/>
    <lineage>
        <taxon>Bacteria</taxon>
        <taxon>Pseudomonadati</taxon>
        <taxon>Pseudomonadota</taxon>
        <taxon>Alphaproteobacteria</taxon>
        <taxon>Rhodobacterales</taxon>
        <taxon>Paracoccaceae</taxon>
        <taxon>Albimonas</taxon>
    </lineage>
</organism>
<keyword evidence="5" id="KW-1185">Reference proteome</keyword>
<feature type="domain" description="N-acetyltransferase" evidence="3">
    <location>
        <begin position="12"/>
        <end position="160"/>
    </location>
</feature>
<dbReference type="InterPro" id="IPR000182">
    <property type="entry name" value="GNAT_dom"/>
</dbReference>
<dbReference type="PANTHER" id="PTHR43420">
    <property type="entry name" value="ACETYLTRANSFERASE"/>
    <property type="match status" value="1"/>
</dbReference>
<sequence>MSAPAPGALPELAARLAADPALAAAAAQVHAAAFDGTVPGRPWSAAEIAGFAAVPGALALLTPDALLLGRVAGPEAELVALATRPSARRRGLGRALTERFVALAAAAGAEEAFLEVAATNAPAQALYAALGWRPVGRRRGYYRDVKGNRIDAVAMRLRPIAVEARTSGDGAA</sequence>
<keyword evidence="2" id="KW-0012">Acyltransferase</keyword>
<evidence type="ECO:0000259" key="3">
    <source>
        <dbReference type="PROSITE" id="PS51186"/>
    </source>
</evidence>